<evidence type="ECO:0000256" key="6">
    <source>
        <dbReference type="ARBA" id="ARBA00022917"/>
    </source>
</evidence>
<evidence type="ECO:0000313" key="13">
    <source>
        <dbReference type="Proteomes" id="UP000005868"/>
    </source>
</evidence>
<dbReference type="GO" id="GO:0070681">
    <property type="term" value="P:glutaminyl-tRNAGln biosynthesis via transamidation"/>
    <property type="evidence" value="ECO:0007669"/>
    <property type="project" value="TreeGrafter"/>
</dbReference>
<dbReference type="InterPro" id="IPR014746">
    <property type="entry name" value="Gln_synth/guanido_kin_cat_dom"/>
</dbReference>
<evidence type="ECO:0000256" key="3">
    <source>
        <dbReference type="ARBA" id="ARBA00022598"/>
    </source>
</evidence>
<evidence type="ECO:0000313" key="12">
    <source>
        <dbReference type="EMBL" id="AER66982.1"/>
    </source>
</evidence>
<dbReference type="EMBL" id="CP003096">
    <property type="protein sequence ID" value="AER66982.1"/>
    <property type="molecule type" value="Genomic_DNA"/>
</dbReference>
<evidence type="ECO:0000256" key="9">
    <source>
        <dbReference type="ARBA" id="ARBA00047913"/>
    </source>
</evidence>
<reference evidence="12 13" key="2">
    <citation type="journal article" date="2012" name="Stand. Genomic Sci.">
        <title>Genome sequence of the moderately thermophilic, amino-acid-degrading and sulfur-reducing bacterium Thermovirga lienii type strain (Cas60314(T)).</title>
        <authorList>
            <person name="Goker M."/>
            <person name="Saunders E."/>
            <person name="Lapidus A."/>
            <person name="Nolan M."/>
            <person name="Lucas S."/>
            <person name="Hammon N."/>
            <person name="Deshpande S."/>
            <person name="Cheng J.F."/>
            <person name="Han C."/>
            <person name="Tapia R."/>
            <person name="Goodwin L.A."/>
            <person name="Pitluck S."/>
            <person name="Liolios K."/>
            <person name="Mavromatis K."/>
            <person name="Pagani I."/>
            <person name="Ivanova N."/>
            <person name="Mikhailova N."/>
            <person name="Pati A."/>
            <person name="Chen A."/>
            <person name="Palaniappan K."/>
            <person name="Land M."/>
            <person name="Chang Y.J."/>
            <person name="Jeffries C.D."/>
            <person name="Brambilla E.M."/>
            <person name="Rohde M."/>
            <person name="Spring S."/>
            <person name="Detter J.C."/>
            <person name="Woyke T."/>
            <person name="Bristow J."/>
            <person name="Eisen J.A."/>
            <person name="Markowitz V."/>
            <person name="Hugenholtz P."/>
            <person name="Kyrpides N.C."/>
            <person name="Klenk H.P."/>
        </authorList>
    </citation>
    <scope>NUCLEOTIDE SEQUENCE [LARGE SCALE GENOMIC DNA]</scope>
    <source>
        <strain evidence="13">ATCC BAA-1197 / DSM 17291 / Cas60314</strain>
    </source>
</reference>
<dbReference type="Gene3D" id="1.10.150.380">
    <property type="entry name" value="GatB domain, N-terminal subdomain"/>
    <property type="match status" value="1"/>
</dbReference>
<dbReference type="InterPro" id="IPR042114">
    <property type="entry name" value="GatB_C_1"/>
</dbReference>
<keyword evidence="4 10" id="KW-0547">Nucleotide-binding</keyword>
<dbReference type="HOGENOM" id="CLU_019240_0_0_0"/>
<gene>
    <name evidence="10" type="primary">gatB</name>
    <name evidence="12" type="ordered locus">Tlie_1251</name>
</gene>
<dbReference type="GO" id="GO:0006412">
    <property type="term" value="P:translation"/>
    <property type="evidence" value="ECO:0007669"/>
    <property type="project" value="UniProtKB-UniRule"/>
</dbReference>
<dbReference type="Gene3D" id="1.10.10.410">
    <property type="match status" value="1"/>
</dbReference>
<evidence type="ECO:0000256" key="10">
    <source>
        <dbReference type="HAMAP-Rule" id="MF_00121"/>
    </source>
</evidence>
<comment type="function">
    <text evidence="7 10">Allows the formation of correctly charged Asn-tRNA(Asn) or Gln-tRNA(Gln) through the transamidation of misacylated Asp-tRNA(Asn) or Glu-tRNA(Gln) in organisms which lack either or both of asparaginyl-tRNA or glutaminyl-tRNA synthetases. The reaction takes place in the presence of glutamine and ATP through an activated phospho-Asp-tRNA(Asn) or phospho-Glu-tRNA(Gln).</text>
</comment>
<evidence type="ECO:0000259" key="11">
    <source>
        <dbReference type="SMART" id="SM00845"/>
    </source>
</evidence>
<organism evidence="12 13">
    <name type="scientific">Thermovirga lienii (strain ATCC BAA-1197 / DSM 17291 / Cas60314)</name>
    <dbReference type="NCBI Taxonomy" id="580340"/>
    <lineage>
        <taxon>Bacteria</taxon>
        <taxon>Thermotogati</taxon>
        <taxon>Synergistota</taxon>
        <taxon>Synergistia</taxon>
        <taxon>Synergistales</taxon>
        <taxon>Thermovirgaceae</taxon>
        <taxon>Thermovirga</taxon>
    </lineage>
</organism>
<dbReference type="Pfam" id="PF02637">
    <property type="entry name" value="GatB_Yqey"/>
    <property type="match status" value="1"/>
</dbReference>
<dbReference type="GO" id="GO:0050566">
    <property type="term" value="F:asparaginyl-tRNA synthase (glutamine-hydrolyzing) activity"/>
    <property type="evidence" value="ECO:0007669"/>
    <property type="project" value="RHEA"/>
</dbReference>
<keyword evidence="5 10" id="KW-0067">ATP-binding</keyword>
<comment type="subunit">
    <text evidence="2 10">Heterotrimer of A, B and C subunits.</text>
</comment>
<dbReference type="InterPro" id="IPR006075">
    <property type="entry name" value="Asn/Gln-tRNA_Trfase_suB/E_cat"/>
</dbReference>
<dbReference type="HAMAP" id="MF_00121">
    <property type="entry name" value="GatB"/>
    <property type="match status" value="1"/>
</dbReference>
<dbReference type="NCBIfam" id="NF004012">
    <property type="entry name" value="PRK05477.1-2"/>
    <property type="match status" value="1"/>
</dbReference>
<evidence type="ECO:0000256" key="8">
    <source>
        <dbReference type="ARBA" id="ARBA00047380"/>
    </source>
</evidence>
<proteinExistence type="inferred from homology"/>
<dbReference type="GO" id="GO:0005524">
    <property type="term" value="F:ATP binding"/>
    <property type="evidence" value="ECO:0007669"/>
    <property type="project" value="UniProtKB-KW"/>
</dbReference>
<protein>
    <recommendedName>
        <fullName evidence="10">Aspartyl/glutamyl-tRNA(Asn/Gln) amidotransferase subunit B</fullName>
        <shortName evidence="10">Asp/Glu-ADT subunit B</shortName>
        <ecNumber evidence="10">6.3.5.-</ecNumber>
    </recommendedName>
</protein>
<dbReference type="AlphaFoldDB" id="G7V5S2"/>
<dbReference type="InterPro" id="IPR017959">
    <property type="entry name" value="Asn/Gln-tRNA_amidoTrfase_suB/E"/>
</dbReference>
<keyword evidence="12" id="KW-0808">Transferase</keyword>
<dbReference type="Pfam" id="PF02934">
    <property type="entry name" value="GatB_N"/>
    <property type="match status" value="1"/>
</dbReference>
<dbReference type="GO" id="GO:0016740">
    <property type="term" value="F:transferase activity"/>
    <property type="evidence" value="ECO:0007669"/>
    <property type="project" value="UniProtKB-KW"/>
</dbReference>
<dbReference type="PROSITE" id="PS01234">
    <property type="entry name" value="GATB"/>
    <property type="match status" value="1"/>
</dbReference>
<dbReference type="PANTHER" id="PTHR11659:SF0">
    <property type="entry name" value="GLUTAMYL-TRNA(GLN) AMIDOTRANSFERASE SUBUNIT B, MITOCHONDRIAL"/>
    <property type="match status" value="1"/>
</dbReference>
<dbReference type="SUPFAM" id="SSF55931">
    <property type="entry name" value="Glutamine synthetase/guanido kinase"/>
    <property type="match status" value="1"/>
</dbReference>
<dbReference type="EC" id="6.3.5.-" evidence="10"/>
<dbReference type="InterPro" id="IPR023168">
    <property type="entry name" value="GatB_Yqey_C_2"/>
</dbReference>
<dbReference type="InterPro" id="IPR004413">
    <property type="entry name" value="GatB"/>
</dbReference>
<reference evidence="13" key="1">
    <citation type="submission" date="2011-10" db="EMBL/GenBank/DDBJ databases">
        <title>The complete genome of chromosome of Thermovirga lienii DSM 17291.</title>
        <authorList>
            <consortium name="US DOE Joint Genome Institute (JGI-PGF)"/>
            <person name="Lucas S."/>
            <person name="Copeland A."/>
            <person name="Lapidus A."/>
            <person name="Glavina del Rio T."/>
            <person name="Dalin E."/>
            <person name="Tice H."/>
            <person name="Bruce D."/>
            <person name="Goodwin L."/>
            <person name="Pitluck S."/>
            <person name="Peters L."/>
            <person name="Mikhailova N."/>
            <person name="Saunders E."/>
            <person name="Kyrpides N."/>
            <person name="Mavromatis K."/>
            <person name="Ivanova N."/>
            <person name="Last F.I."/>
            <person name="Brettin T."/>
            <person name="Detter J.C."/>
            <person name="Han C."/>
            <person name="Larimer F."/>
            <person name="Land M."/>
            <person name="Hauser L."/>
            <person name="Markowitz V."/>
            <person name="Cheng J.-F."/>
            <person name="Hugenholtz P."/>
            <person name="Woyke T."/>
            <person name="Wu D."/>
            <person name="Spring S."/>
            <person name="Schroeder M."/>
            <person name="Brambilla E.-M."/>
            <person name="Klenk H.-P."/>
            <person name="Eisen J.A."/>
        </authorList>
    </citation>
    <scope>NUCLEOTIDE SEQUENCE [LARGE SCALE GENOMIC DNA]</scope>
    <source>
        <strain evidence="13">ATCC BAA-1197 / DSM 17291 / Cas60314</strain>
    </source>
</reference>
<accession>G7V5S2</accession>
<dbReference type="InterPro" id="IPR018027">
    <property type="entry name" value="Asn/Gln_amidotransferase"/>
</dbReference>
<comment type="similarity">
    <text evidence="1 10">Belongs to the GatB/GatE family. GatB subfamily.</text>
</comment>
<comment type="catalytic activity">
    <reaction evidence="9 10">
        <text>L-glutamyl-tRNA(Gln) + L-glutamine + ATP + H2O = L-glutaminyl-tRNA(Gln) + L-glutamate + ADP + phosphate + H(+)</text>
        <dbReference type="Rhea" id="RHEA:17521"/>
        <dbReference type="Rhea" id="RHEA-COMP:9681"/>
        <dbReference type="Rhea" id="RHEA-COMP:9684"/>
        <dbReference type="ChEBI" id="CHEBI:15377"/>
        <dbReference type="ChEBI" id="CHEBI:15378"/>
        <dbReference type="ChEBI" id="CHEBI:29985"/>
        <dbReference type="ChEBI" id="CHEBI:30616"/>
        <dbReference type="ChEBI" id="CHEBI:43474"/>
        <dbReference type="ChEBI" id="CHEBI:58359"/>
        <dbReference type="ChEBI" id="CHEBI:78520"/>
        <dbReference type="ChEBI" id="CHEBI:78521"/>
        <dbReference type="ChEBI" id="CHEBI:456216"/>
    </reaction>
</comment>
<dbReference type="SMART" id="SM00845">
    <property type="entry name" value="GatB_Yqey"/>
    <property type="match status" value="1"/>
</dbReference>
<dbReference type="Proteomes" id="UP000005868">
    <property type="component" value="Chromosome"/>
</dbReference>
<keyword evidence="3 10" id="KW-0436">Ligase</keyword>
<dbReference type="InterPro" id="IPR017958">
    <property type="entry name" value="Gln-tRNA_amidoTrfase_suB_CS"/>
</dbReference>
<keyword evidence="13" id="KW-1185">Reference proteome</keyword>
<evidence type="ECO:0000256" key="2">
    <source>
        <dbReference type="ARBA" id="ARBA00011123"/>
    </source>
</evidence>
<dbReference type="OrthoDB" id="9804078at2"/>
<evidence type="ECO:0000256" key="7">
    <source>
        <dbReference type="ARBA" id="ARBA00024799"/>
    </source>
</evidence>
<dbReference type="SUPFAM" id="SSF89095">
    <property type="entry name" value="GatB/YqeY motif"/>
    <property type="match status" value="1"/>
</dbReference>
<evidence type="ECO:0000256" key="5">
    <source>
        <dbReference type="ARBA" id="ARBA00022840"/>
    </source>
</evidence>
<dbReference type="NCBIfam" id="NF004014">
    <property type="entry name" value="PRK05477.1-4"/>
    <property type="match status" value="1"/>
</dbReference>
<dbReference type="PANTHER" id="PTHR11659">
    <property type="entry name" value="GLUTAMYL-TRNA GLN AMIDOTRANSFERASE SUBUNIT B MITOCHONDRIAL AND PROKARYOTIC PET112-RELATED"/>
    <property type="match status" value="1"/>
</dbReference>
<sequence length="488" mass="54843">MSKKYITVIGLEVHVQLKTKSKLFCSCSTDYIGAMPNSNVCPVCLGLPGTLPVLNKKAVELALKMSCAIGGNIQKESRFHRKNYFYPDLPKAYQISQYDRPISFGGKIPIKTEQGEKFIGITRLHLEEDAGKLVHATLDGRLHGSGASYVDYNRAGVPLIEIVSEPQISTPEEAKEYVLALRKLVRYLGVSDGDMESGSMRVDANISLNEEGQPLGVKVEIKNMNSLRALQRALEYEQKRQKELLMSGGTVVQETRHWDDAKGITVSSRSKEEAHDYRYFPDPDLPLVVVSEEMVEEVASSIPELPWEKKERYMFEFSISEEEAEILTSQIELARYFENALSFGAPVKPLVNWMKTEVIRSNKEGKFNLENPEIEAQTLAKLIKLLDEKKISNTAGKDLWQIMLDKKVGLEEAMKDAGIAVGGIDDQKLEEIVDKILKQNQDVVKEILEGKDTKGKKIKFLMGLVMRETRGQAKPQMVEDMLKSKIGQ</sequence>
<dbReference type="InterPro" id="IPR003789">
    <property type="entry name" value="Asn/Gln_tRNA_amidoTrase-B-like"/>
</dbReference>
<feature type="domain" description="Asn/Gln amidotransferase" evidence="11">
    <location>
        <begin position="335"/>
        <end position="486"/>
    </location>
</feature>
<dbReference type="eggNOG" id="COG0064">
    <property type="taxonomic scope" value="Bacteria"/>
</dbReference>
<keyword evidence="6 10" id="KW-0648">Protein biosynthesis</keyword>
<comment type="catalytic activity">
    <reaction evidence="8 10">
        <text>L-aspartyl-tRNA(Asn) + L-glutamine + ATP + H2O = L-asparaginyl-tRNA(Asn) + L-glutamate + ADP + phosphate + 2 H(+)</text>
        <dbReference type="Rhea" id="RHEA:14513"/>
        <dbReference type="Rhea" id="RHEA-COMP:9674"/>
        <dbReference type="Rhea" id="RHEA-COMP:9677"/>
        <dbReference type="ChEBI" id="CHEBI:15377"/>
        <dbReference type="ChEBI" id="CHEBI:15378"/>
        <dbReference type="ChEBI" id="CHEBI:29985"/>
        <dbReference type="ChEBI" id="CHEBI:30616"/>
        <dbReference type="ChEBI" id="CHEBI:43474"/>
        <dbReference type="ChEBI" id="CHEBI:58359"/>
        <dbReference type="ChEBI" id="CHEBI:78515"/>
        <dbReference type="ChEBI" id="CHEBI:78516"/>
        <dbReference type="ChEBI" id="CHEBI:456216"/>
    </reaction>
</comment>
<dbReference type="KEGG" id="tli:Tlie_1251"/>
<dbReference type="NCBIfam" id="TIGR00133">
    <property type="entry name" value="gatB"/>
    <property type="match status" value="1"/>
</dbReference>
<evidence type="ECO:0000256" key="4">
    <source>
        <dbReference type="ARBA" id="ARBA00022741"/>
    </source>
</evidence>
<dbReference type="GO" id="GO:0050567">
    <property type="term" value="F:glutaminyl-tRNA synthase (glutamine-hydrolyzing) activity"/>
    <property type="evidence" value="ECO:0007669"/>
    <property type="project" value="UniProtKB-UniRule"/>
</dbReference>
<dbReference type="STRING" id="580340.Tlie_1251"/>
<name>G7V5S2_THELD</name>
<evidence type="ECO:0000256" key="1">
    <source>
        <dbReference type="ARBA" id="ARBA00005306"/>
    </source>
</evidence>